<dbReference type="HOGENOM" id="CLU_1034039_0_0_11"/>
<evidence type="ECO:0000313" key="3">
    <source>
        <dbReference type="Proteomes" id="UP000004816"/>
    </source>
</evidence>
<accession>E5XRW2</accession>
<dbReference type="SUPFAM" id="SSF52540">
    <property type="entry name" value="P-loop containing nucleoside triphosphate hydrolases"/>
    <property type="match status" value="1"/>
</dbReference>
<reference evidence="2 3" key="1">
    <citation type="journal article" date="2011" name="Stand. Genomic Sci.">
        <title>High quality draft genome sequence of Segniliparus rugosus CDC 945(T)= (ATCC BAA-974(T)).</title>
        <authorList>
            <person name="Earl A.M."/>
            <person name="Desjardins C.A."/>
            <person name="Fitzgerald M.G."/>
            <person name="Arachchi H.M."/>
            <person name="Zeng Q."/>
            <person name="Mehta T."/>
            <person name="Griggs A."/>
            <person name="Birren B.W."/>
            <person name="Toney N.C."/>
            <person name="Carr J."/>
            <person name="Posey J."/>
            <person name="Butler W.R."/>
        </authorList>
    </citation>
    <scope>NUCLEOTIDE SEQUENCE [LARGE SCALE GENOMIC DNA]</scope>
    <source>
        <strain evidence="3">ATCC BAA-974 / DSM 45345 / CCUG 50838 / CIP 108380 / JCM 13579 / CDC 945</strain>
    </source>
</reference>
<protein>
    <recommendedName>
        <fullName evidence="1">AAA+ ATPase domain-containing protein</fullName>
    </recommendedName>
</protein>
<dbReference type="Pfam" id="PF13481">
    <property type="entry name" value="AAA_25"/>
    <property type="match status" value="1"/>
</dbReference>
<dbReference type="OrthoDB" id="5144161at2"/>
<dbReference type="InterPro" id="IPR003593">
    <property type="entry name" value="AAA+_ATPase"/>
</dbReference>
<dbReference type="InterPro" id="IPR027417">
    <property type="entry name" value="P-loop_NTPase"/>
</dbReference>
<evidence type="ECO:0000313" key="2">
    <source>
        <dbReference type="EMBL" id="EFV12897.1"/>
    </source>
</evidence>
<feature type="domain" description="AAA+ ATPase" evidence="1">
    <location>
        <begin position="34"/>
        <end position="245"/>
    </location>
</feature>
<keyword evidence="3" id="KW-1185">Reference proteome</keyword>
<evidence type="ECO:0000259" key="1">
    <source>
        <dbReference type="SMART" id="SM00382"/>
    </source>
</evidence>
<dbReference type="Gene3D" id="3.40.50.300">
    <property type="entry name" value="P-loop containing nucleotide triphosphate hydrolases"/>
    <property type="match status" value="1"/>
</dbReference>
<name>E5XRW2_SEGRC</name>
<organism evidence="2 3">
    <name type="scientific">Segniliparus rugosus (strain ATCC BAA-974 / DSM 45345 / CCUG 50838 / CIP 108380 / JCM 13579 / CDC 945)</name>
    <dbReference type="NCBI Taxonomy" id="679197"/>
    <lineage>
        <taxon>Bacteria</taxon>
        <taxon>Bacillati</taxon>
        <taxon>Actinomycetota</taxon>
        <taxon>Actinomycetes</taxon>
        <taxon>Mycobacteriales</taxon>
        <taxon>Segniliparaceae</taxon>
        <taxon>Segniliparus</taxon>
    </lineage>
</organism>
<sequence length="269" mass="29276">MYSPIQSVRIKGVAGDPLPTVFESLEGQGVRLLRGQFALVCAGPGCGKSVFALTYAITSGVPTLYVSADSDPFTQASRLLSIVSGRDLEQSASTVRSMRRGDPAERLMRVPIRFMYDAAPSLGRIEQVLLAYEECYGHYPSLIVVDNVTNIRTDTAEEGGDPYAGLEYLADQLHVLARETKACVVGLHHVTGEFNNSDKPVPLNGVKSQVTRVPELVLTMHKHEPIPGVVSLRVSPVKNRNGKADPTGRTFAELDYDGRFARIKDYGAL</sequence>
<dbReference type="AlphaFoldDB" id="E5XRW2"/>
<dbReference type="STRING" id="679197.HMPREF9336_02234"/>
<dbReference type="eggNOG" id="ENOG5032X3N">
    <property type="taxonomic scope" value="Bacteria"/>
</dbReference>
<dbReference type="SMART" id="SM00382">
    <property type="entry name" value="AAA"/>
    <property type="match status" value="1"/>
</dbReference>
<dbReference type="Proteomes" id="UP000004816">
    <property type="component" value="Unassembled WGS sequence"/>
</dbReference>
<dbReference type="EMBL" id="ACZI02000002">
    <property type="protein sequence ID" value="EFV12897.1"/>
    <property type="molecule type" value="Genomic_DNA"/>
</dbReference>
<comment type="caution">
    <text evidence="2">The sequence shown here is derived from an EMBL/GenBank/DDBJ whole genome shotgun (WGS) entry which is preliminary data.</text>
</comment>
<proteinExistence type="predicted"/>
<gene>
    <name evidence="2" type="ORF">HMPREF9336_02234</name>
</gene>